<comment type="caution">
    <text evidence="2">The sequence shown here is derived from an EMBL/GenBank/DDBJ whole genome shotgun (WGS) entry which is preliminary data.</text>
</comment>
<dbReference type="Proteomes" id="UP000323567">
    <property type="component" value="Unassembled WGS sequence"/>
</dbReference>
<dbReference type="Gene3D" id="2.70.70.10">
    <property type="entry name" value="Glucose Permease (Domain IIA)"/>
    <property type="match status" value="1"/>
</dbReference>
<dbReference type="InterPro" id="IPR050570">
    <property type="entry name" value="Cell_wall_metabolism_enzyme"/>
</dbReference>
<gene>
    <name evidence="2" type="ORF">F2Y13_09340</name>
</gene>
<accession>A0A5B3G7W8</accession>
<dbReference type="InterPro" id="IPR011055">
    <property type="entry name" value="Dup_hybrid_motif"/>
</dbReference>
<dbReference type="PANTHER" id="PTHR21666:SF270">
    <property type="entry name" value="MUREIN HYDROLASE ACTIVATOR ENVC"/>
    <property type="match status" value="1"/>
</dbReference>
<evidence type="ECO:0000313" key="3">
    <source>
        <dbReference type="Proteomes" id="UP000323567"/>
    </source>
</evidence>
<dbReference type="Pfam" id="PF01551">
    <property type="entry name" value="Peptidase_M23"/>
    <property type="match status" value="1"/>
</dbReference>
<dbReference type="PANTHER" id="PTHR21666">
    <property type="entry name" value="PEPTIDASE-RELATED"/>
    <property type="match status" value="1"/>
</dbReference>
<reference evidence="2 3" key="1">
    <citation type="journal article" date="2019" name="Nat. Med.">
        <title>A library of human gut bacterial isolates paired with longitudinal multiomics data enables mechanistic microbiome research.</title>
        <authorList>
            <person name="Poyet M."/>
            <person name="Groussin M."/>
            <person name="Gibbons S.M."/>
            <person name="Avila-Pacheco J."/>
            <person name="Jiang X."/>
            <person name="Kearney S.M."/>
            <person name="Perrotta A.R."/>
            <person name="Berdy B."/>
            <person name="Zhao S."/>
            <person name="Lieberman T.D."/>
            <person name="Swanson P.K."/>
            <person name="Smith M."/>
            <person name="Roesemann S."/>
            <person name="Alexander J.E."/>
            <person name="Rich S.A."/>
            <person name="Livny J."/>
            <person name="Vlamakis H."/>
            <person name="Clish C."/>
            <person name="Bullock K."/>
            <person name="Deik A."/>
            <person name="Scott J."/>
            <person name="Pierce K.A."/>
            <person name="Xavier R.J."/>
            <person name="Alm E.J."/>
        </authorList>
    </citation>
    <scope>NUCLEOTIDE SEQUENCE [LARGE SCALE GENOMIC DNA]</scope>
    <source>
        <strain evidence="2 3">BIOML-A2</strain>
    </source>
</reference>
<dbReference type="InterPro" id="IPR016047">
    <property type="entry name" value="M23ase_b-sheet_dom"/>
</dbReference>
<feature type="domain" description="M23ase beta-sheet core" evidence="1">
    <location>
        <begin position="51"/>
        <end position="114"/>
    </location>
</feature>
<name>A0A5B3G7W8_9BACT</name>
<dbReference type="AlphaFoldDB" id="A0A5B3G7W8"/>
<sequence>MQRFLILFLLTTACLGAQGQQLDPNDYIYPLRELKQRLYSANFGEIRPGHFHAGVDIKTDAEEGKPVVAAADGYVSRVVLQAGGYGRAVYLTLRNGTTVVYGHLRRFRDDIERHVRRERYERRSNGVNLWFGPGTWPVKQGDVVAYSGDSGSSGGPHLHYEIRDTETQRLYNPVREGIIRPRDEYPPRIVRLHYVEVDTVQGVPVRSVPESYAVIRTAAGRYALTHDGPVGVGRRGYFVAEVTDRRNDVWNTFGVWRVTAFADGIPCFEFRMDSFTYDISRCSDAVSCYPIQINSRNEAIRLAQLEGAPDSFYPTMAERGLIRTAEGQVRRIRIEAEDDCGNVSTLEFAVRGRAGEFRAEADTTAVTLRPDRTSVLRVGRAAEVRIPEGTIYEPIFVRPGLGEAPQADSGVVVLSPAYRFFDPATPLFRAVEVTLRGSVPRPLQLRAQLAVRTRRGSLACVGGAYADGAVTASVRTSGDLAIVADTLPPAIRPLFAEGADLTRAEGVRFRAADNFSGIASWRLHIDGKWVPCDRFPMKGTLVHFFDAPAQRRTHAVRLSVTDGCGNATHFEGTFYR</sequence>
<dbReference type="RefSeq" id="WP_149887460.1">
    <property type="nucleotide sequence ID" value="NZ_VVXK01000012.1"/>
</dbReference>
<dbReference type="GO" id="GO:0004222">
    <property type="term" value="F:metalloendopeptidase activity"/>
    <property type="evidence" value="ECO:0007669"/>
    <property type="project" value="TreeGrafter"/>
</dbReference>
<dbReference type="CDD" id="cd12797">
    <property type="entry name" value="M23_peptidase"/>
    <property type="match status" value="1"/>
</dbReference>
<proteinExistence type="predicted"/>
<dbReference type="SUPFAM" id="SSF51261">
    <property type="entry name" value="Duplicated hybrid motif"/>
    <property type="match status" value="1"/>
</dbReference>
<evidence type="ECO:0000259" key="1">
    <source>
        <dbReference type="Pfam" id="PF01551"/>
    </source>
</evidence>
<protein>
    <submittedName>
        <fullName evidence="2">M23 family metallopeptidase</fullName>
    </submittedName>
</protein>
<dbReference type="EMBL" id="VVXK01000012">
    <property type="protein sequence ID" value="KAA2369179.1"/>
    <property type="molecule type" value="Genomic_DNA"/>
</dbReference>
<evidence type="ECO:0000313" key="2">
    <source>
        <dbReference type="EMBL" id="KAA2369179.1"/>
    </source>
</evidence>
<organism evidence="2 3">
    <name type="scientific">Alistipes shahii</name>
    <dbReference type="NCBI Taxonomy" id="328814"/>
    <lineage>
        <taxon>Bacteria</taxon>
        <taxon>Pseudomonadati</taxon>
        <taxon>Bacteroidota</taxon>
        <taxon>Bacteroidia</taxon>
        <taxon>Bacteroidales</taxon>
        <taxon>Rikenellaceae</taxon>
        <taxon>Alistipes</taxon>
    </lineage>
</organism>